<dbReference type="InterPro" id="IPR018613">
    <property type="entry name" value="Ccdc97-like"/>
</dbReference>
<dbReference type="AlphaFoldDB" id="A0A1J7JBE4"/>
<dbReference type="PANTHER" id="PTHR31840">
    <property type="entry name" value="COILED-COIL DOMAIN-CONTAINING PROTEIN 97"/>
    <property type="match status" value="1"/>
</dbReference>
<sequence>MAPRLESAQHQEDHNMQSSSEPQQDAPLQGSRPDPRPPRSQAEIAMIRVKNRRREYLERNPAYFQSAEHEFADPLLYDELVRQFQTPAEREADGKAKGYGRVLEGSLLRGEARLAKLAGSSADGEDTSNANAIPQEPPSTSSAAGAPLREAIALEADIVALSTPPTNKAEATDRWQEFLRARFVRGGDEDFEYAKVDENEDYDTLARKDEEEAWFEEEDPDWASTGDEEDGQERDHRRRTKPERVLQGQTGVQDY</sequence>
<dbReference type="OrthoDB" id="333176at2759"/>
<dbReference type="Proteomes" id="UP000182658">
    <property type="component" value="Unassembled WGS sequence"/>
</dbReference>
<evidence type="ECO:0000256" key="1">
    <source>
        <dbReference type="SAM" id="MobiDB-lite"/>
    </source>
</evidence>
<feature type="compositionally biased region" description="Acidic residues" evidence="1">
    <location>
        <begin position="211"/>
        <end position="232"/>
    </location>
</feature>
<dbReference type="PANTHER" id="PTHR31840:SF1">
    <property type="entry name" value="COILED-COIL DOMAIN-CONTAINING PROTEIN 97"/>
    <property type="match status" value="1"/>
</dbReference>
<keyword evidence="4" id="KW-1185">Reference proteome</keyword>
<dbReference type="EMBL" id="KV875096">
    <property type="protein sequence ID" value="OIW30609.1"/>
    <property type="molecule type" value="Genomic_DNA"/>
</dbReference>
<feature type="region of interest" description="Disordered" evidence="1">
    <location>
        <begin position="211"/>
        <end position="255"/>
    </location>
</feature>
<accession>A0A1J7JBE4</accession>
<feature type="region of interest" description="Disordered" evidence="1">
    <location>
        <begin position="1"/>
        <end position="43"/>
    </location>
</feature>
<dbReference type="InterPro" id="IPR040233">
    <property type="entry name" value="CCD97-like_C"/>
</dbReference>
<feature type="compositionally biased region" description="Polar residues" evidence="1">
    <location>
        <begin position="127"/>
        <end position="143"/>
    </location>
</feature>
<feature type="region of interest" description="Disordered" evidence="1">
    <location>
        <begin position="118"/>
        <end position="144"/>
    </location>
</feature>
<dbReference type="InParanoid" id="A0A1J7JBE4"/>
<organism evidence="3 4">
    <name type="scientific">Coniochaeta ligniaria NRRL 30616</name>
    <dbReference type="NCBI Taxonomy" id="1408157"/>
    <lineage>
        <taxon>Eukaryota</taxon>
        <taxon>Fungi</taxon>
        <taxon>Dikarya</taxon>
        <taxon>Ascomycota</taxon>
        <taxon>Pezizomycotina</taxon>
        <taxon>Sordariomycetes</taxon>
        <taxon>Sordariomycetidae</taxon>
        <taxon>Coniochaetales</taxon>
        <taxon>Coniochaetaceae</taxon>
        <taxon>Coniochaeta</taxon>
    </lineage>
</organism>
<protein>
    <recommendedName>
        <fullName evidence="2">CCD97-like C-terminal domain-containing protein</fullName>
    </recommendedName>
</protein>
<evidence type="ECO:0000313" key="3">
    <source>
        <dbReference type="EMBL" id="OIW30609.1"/>
    </source>
</evidence>
<dbReference type="STRING" id="1408157.A0A1J7JBE4"/>
<feature type="domain" description="CCD97-like C-terminal" evidence="2">
    <location>
        <begin position="51"/>
        <end position="218"/>
    </location>
</feature>
<name>A0A1J7JBE4_9PEZI</name>
<gene>
    <name evidence="3" type="ORF">CONLIGDRAFT_284883</name>
</gene>
<evidence type="ECO:0000259" key="2">
    <source>
        <dbReference type="Pfam" id="PF09747"/>
    </source>
</evidence>
<reference evidence="3 4" key="1">
    <citation type="submission" date="2016-10" db="EMBL/GenBank/DDBJ databases">
        <title>Draft genome sequence of Coniochaeta ligniaria NRRL30616, a lignocellulolytic fungus for bioabatement of inhibitors in plant biomass hydrolysates.</title>
        <authorList>
            <consortium name="DOE Joint Genome Institute"/>
            <person name="Jimenez D.J."/>
            <person name="Hector R.E."/>
            <person name="Riley R."/>
            <person name="Sun H."/>
            <person name="Grigoriev I.V."/>
            <person name="Van Elsas J.D."/>
            <person name="Nichols N.N."/>
        </authorList>
    </citation>
    <scope>NUCLEOTIDE SEQUENCE [LARGE SCALE GENOMIC DNA]</scope>
    <source>
        <strain evidence="3 4">NRRL 30616</strain>
    </source>
</reference>
<evidence type="ECO:0000313" key="4">
    <source>
        <dbReference type="Proteomes" id="UP000182658"/>
    </source>
</evidence>
<proteinExistence type="predicted"/>
<dbReference type="Pfam" id="PF09747">
    <property type="entry name" value="CCD97-like_C"/>
    <property type="match status" value="1"/>
</dbReference>